<name>A0A0W0EUW0_MONRR</name>
<reference evidence="1 2" key="1">
    <citation type="submission" date="2015-12" db="EMBL/GenBank/DDBJ databases">
        <title>Draft genome sequence of Moniliophthora roreri, the causal agent of frosty pod rot of cacao.</title>
        <authorList>
            <person name="Aime M.C."/>
            <person name="Diaz-Valderrama J.R."/>
            <person name="Kijpornyongpan T."/>
            <person name="Phillips-Mora W."/>
        </authorList>
    </citation>
    <scope>NUCLEOTIDE SEQUENCE [LARGE SCALE GENOMIC DNA]</scope>
    <source>
        <strain evidence="1 2">MCA 2952</strain>
    </source>
</reference>
<organism evidence="1 2">
    <name type="scientific">Moniliophthora roreri</name>
    <name type="common">Frosty pod rot fungus</name>
    <name type="synonym">Monilia roreri</name>
    <dbReference type="NCBI Taxonomy" id="221103"/>
    <lineage>
        <taxon>Eukaryota</taxon>
        <taxon>Fungi</taxon>
        <taxon>Dikarya</taxon>
        <taxon>Basidiomycota</taxon>
        <taxon>Agaricomycotina</taxon>
        <taxon>Agaricomycetes</taxon>
        <taxon>Agaricomycetidae</taxon>
        <taxon>Agaricales</taxon>
        <taxon>Marasmiineae</taxon>
        <taxon>Marasmiaceae</taxon>
        <taxon>Moniliophthora</taxon>
    </lineage>
</organism>
<comment type="caution">
    <text evidence="1">The sequence shown here is derived from an EMBL/GenBank/DDBJ whole genome shotgun (WGS) entry which is preliminary data.</text>
</comment>
<dbReference type="EMBL" id="LATX01002518">
    <property type="protein sequence ID" value="KTB27869.1"/>
    <property type="molecule type" value="Genomic_DNA"/>
</dbReference>
<dbReference type="Proteomes" id="UP000054988">
    <property type="component" value="Unassembled WGS sequence"/>
</dbReference>
<sequence length="64" mass="7032">MCLFTHADSLFFPLHSFTLALLCALAASSLSIAIADNVKSYAKQLSLSCLKHTSAKWTPKYNKL</sequence>
<dbReference type="AlphaFoldDB" id="A0A0W0EUW0"/>
<proteinExistence type="predicted"/>
<evidence type="ECO:0000313" key="2">
    <source>
        <dbReference type="Proteomes" id="UP000054988"/>
    </source>
</evidence>
<gene>
    <name evidence="1" type="ORF">WG66_19560</name>
</gene>
<protein>
    <submittedName>
        <fullName evidence="1">Uncharacterized protein</fullName>
    </submittedName>
</protein>
<accession>A0A0W0EUW0</accession>
<evidence type="ECO:0000313" key="1">
    <source>
        <dbReference type="EMBL" id="KTB27869.1"/>
    </source>
</evidence>